<gene>
    <name evidence="4" type="ORF">PAXRUDRAFT_132042</name>
</gene>
<protein>
    <recommendedName>
        <fullName evidence="3">DDE Tnp4 domain-containing protein</fullName>
    </recommendedName>
</protein>
<dbReference type="Pfam" id="PF13359">
    <property type="entry name" value="DDE_Tnp_4"/>
    <property type="match status" value="1"/>
</dbReference>
<reference evidence="5" key="2">
    <citation type="submission" date="2015-01" db="EMBL/GenBank/DDBJ databases">
        <title>Evolutionary Origins and Diversification of the Mycorrhizal Mutualists.</title>
        <authorList>
            <consortium name="DOE Joint Genome Institute"/>
            <consortium name="Mycorrhizal Genomics Consortium"/>
            <person name="Kohler A."/>
            <person name="Kuo A."/>
            <person name="Nagy L.G."/>
            <person name="Floudas D."/>
            <person name="Copeland A."/>
            <person name="Barry K.W."/>
            <person name="Cichocki N."/>
            <person name="Veneault-Fourrey C."/>
            <person name="LaButti K."/>
            <person name="Lindquist E.A."/>
            <person name="Lipzen A."/>
            <person name="Lundell T."/>
            <person name="Morin E."/>
            <person name="Murat C."/>
            <person name="Riley R."/>
            <person name="Ohm R."/>
            <person name="Sun H."/>
            <person name="Tunlid A."/>
            <person name="Henrissat B."/>
            <person name="Grigoriev I.V."/>
            <person name="Hibbett D.S."/>
            <person name="Martin F."/>
        </authorList>
    </citation>
    <scope>NUCLEOTIDE SEQUENCE [LARGE SCALE GENOMIC DNA]</scope>
    <source>
        <strain evidence="5">Ve08.2h10</strain>
    </source>
</reference>
<evidence type="ECO:0000313" key="5">
    <source>
        <dbReference type="Proteomes" id="UP000054538"/>
    </source>
</evidence>
<organism evidence="4 5">
    <name type="scientific">Paxillus rubicundulus Ve08.2h10</name>
    <dbReference type="NCBI Taxonomy" id="930991"/>
    <lineage>
        <taxon>Eukaryota</taxon>
        <taxon>Fungi</taxon>
        <taxon>Dikarya</taxon>
        <taxon>Basidiomycota</taxon>
        <taxon>Agaricomycotina</taxon>
        <taxon>Agaricomycetes</taxon>
        <taxon>Agaricomycetidae</taxon>
        <taxon>Boletales</taxon>
        <taxon>Paxilineae</taxon>
        <taxon>Paxillaceae</taxon>
        <taxon>Paxillus</taxon>
    </lineage>
</organism>
<evidence type="ECO:0000313" key="4">
    <source>
        <dbReference type="EMBL" id="KIK99441.1"/>
    </source>
</evidence>
<dbReference type="HOGENOM" id="CLU_018552_1_2_1"/>
<dbReference type="EMBL" id="KN824859">
    <property type="protein sequence ID" value="KIK99441.1"/>
    <property type="molecule type" value="Genomic_DNA"/>
</dbReference>
<reference evidence="4 5" key="1">
    <citation type="submission" date="2014-04" db="EMBL/GenBank/DDBJ databases">
        <authorList>
            <consortium name="DOE Joint Genome Institute"/>
            <person name="Kuo A."/>
            <person name="Kohler A."/>
            <person name="Jargeat P."/>
            <person name="Nagy L.G."/>
            <person name="Floudas D."/>
            <person name="Copeland A."/>
            <person name="Barry K.W."/>
            <person name="Cichocki N."/>
            <person name="Veneault-Fourrey C."/>
            <person name="LaButti K."/>
            <person name="Lindquist E.A."/>
            <person name="Lipzen A."/>
            <person name="Lundell T."/>
            <person name="Morin E."/>
            <person name="Murat C."/>
            <person name="Sun H."/>
            <person name="Tunlid A."/>
            <person name="Henrissat B."/>
            <person name="Grigoriev I.V."/>
            <person name="Hibbett D.S."/>
            <person name="Martin F."/>
            <person name="Nordberg H.P."/>
            <person name="Cantor M.N."/>
            <person name="Hua S.X."/>
        </authorList>
    </citation>
    <scope>NUCLEOTIDE SEQUENCE [LARGE SCALE GENOMIC DNA]</scope>
    <source>
        <strain evidence="4 5">Ve08.2h10</strain>
    </source>
</reference>
<comment type="cofactor">
    <cofactor evidence="1">
        <name>a divalent metal cation</name>
        <dbReference type="ChEBI" id="CHEBI:60240"/>
    </cofactor>
</comment>
<dbReference type="OrthoDB" id="2687688at2759"/>
<evidence type="ECO:0000256" key="1">
    <source>
        <dbReference type="ARBA" id="ARBA00001968"/>
    </source>
</evidence>
<sequence>KQLCMHPLIFNDILDQISDHLIFQNQSNNKQLPIAIQLSIFLNHAGHYGNAYSLDDIGQWAGVSVRTVINCTHHVMAAILNQHDKFLYIPEVWSKEMQQAQSSESQTCQSWRNGVFAADGSAINLFAKPGLYGETFYDQKSNCSLNCQVRQHHFNKLRRNLLFHKLVIMPHNLMIANYALGQPRSVHDAYAFQNMHIAKNHETLILWGHWMWADTAYPTEKWCVVPFKKPQGG</sequence>
<dbReference type="AlphaFoldDB" id="A0A0D0E4U6"/>
<proteinExistence type="predicted"/>
<accession>A0A0D0E4U6</accession>
<name>A0A0D0E4U6_9AGAM</name>
<evidence type="ECO:0000259" key="3">
    <source>
        <dbReference type="Pfam" id="PF13359"/>
    </source>
</evidence>
<dbReference type="Proteomes" id="UP000054538">
    <property type="component" value="Unassembled WGS sequence"/>
</dbReference>
<dbReference type="InParanoid" id="A0A0D0E4U6"/>
<feature type="non-terminal residue" evidence="4">
    <location>
        <position position="1"/>
    </location>
</feature>
<keyword evidence="2" id="KW-0479">Metal-binding</keyword>
<feature type="domain" description="DDE Tnp4" evidence="3">
    <location>
        <begin position="162"/>
        <end position="231"/>
    </location>
</feature>
<dbReference type="InterPro" id="IPR027806">
    <property type="entry name" value="HARBI1_dom"/>
</dbReference>
<keyword evidence="5" id="KW-1185">Reference proteome</keyword>
<evidence type="ECO:0000256" key="2">
    <source>
        <dbReference type="ARBA" id="ARBA00022723"/>
    </source>
</evidence>
<dbReference type="GO" id="GO:0046872">
    <property type="term" value="F:metal ion binding"/>
    <property type="evidence" value="ECO:0007669"/>
    <property type="project" value="UniProtKB-KW"/>
</dbReference>